<comment type="similarity">
    <text evidence="1">Belongs to the transferase hexapeptide repeat family.</text>
</comment>
<protein>
    <submittedName>
        <fullName evidence="6">Maltose O-acetyltransferase</fullName>
        <ecNumber evidence="6">2.3.1.79</ecNumber>
    </submittedName>
</protein>
<evidence type="ECO:0000256" key="1">
    <source>
        <dbReference type="ARBA" id="ARBA00007274"/>
    </source>
</evidence>
<evidence type="ECO:0000256" key="3">
    <source>
        <dbReference type="ARBA" id="ARBA00022737"/>
    </source>
</evidence>
<dbReference type="SMART" id="SM01266">
    <property type="entry name" value="Mac"/>
    <property type="match status" value="1"/>
</dbReference>
<dbReference type="EC" id="2.3.1.79" evidence="6"/>
<reference evidence="6 7" key="1">
    <citation type="submission" date="2018-06" db="EMBL/GenBank/DDBJ databases">
        <authorList>
            <consortium name="Pathogen Informatics"/>
            <person name="Doyle S."/>
        </authorList>
    </citation>
    <scope>NUCLEOTIDE SEQUENCE [LARGE SCALE GENOMIC DNA]</scope>
    <source>
        <strain evidence="6 7">NCTC10684</strain>
    </source>
</reference>
<dbReference type="InterPro" id="IPR018357">
    <property type="entry name" value="Hexapep_transf_CS"/>
</dbReference>
<dbReference type="PANTHER" id="PTHR23416:SF23">
    <property type="entry name" value="ACETYLTRANSFERASE C18B11.09C-RELATED"/>
    <property type="match status" value="1"/>
</dbReference>
<evidence type="ECO:0000313" key="6">
    <source>
        <dbReference type="EMBL" id="SUU88818.1"/>
    </source>
</evidence>
<name>A0A380WJ87_AMIAI</name>
<feature type="domain" description="Maltose/galactoside acetyltransferase" evidence="5">
    <location>
        <begin position="6"/>
        <end position="60"/>
    </location>
</feature>
<proteinExistence type="inferred from homology"/>
<dbReference type="Proteomes" id="UP000254701">
    <property type="component" value="Unassembled WGS sequence"/>
</dbReference>
<dbReference type="Pfam" id="PF12464">
    <property type="entry name" value="Mac"/>
    <property type="match status" value="1"/>
</dbReference>
<dbReference type="PROSITE" id="PS00101">
    <property type="entry name" value="HEXAPEP_TRANSFERASES"/>
    <property type="match status" value="1"/>
</dbReference>
<dbReference type="AlphaFoldDB" id="A0A380WJ87"/>
<dbReference type="Pfam" id="PF00132">
    <property type="entry name" value="Hexapep"/>
    <property type="match status" value="1"/>
</dbReference>
<dbReference type="InterPro" id="IPR051159">
    <property type="entry name" value="Hexapeptide_acetyltransf"/>
</dbReference>
<dbReference type="CDD" id="cd03357">
    <property type="entry name" value="LbH_MAT_GAT"/>
    <property type="match status" value="1"/>
</dbReference>
<organism evidence="6 7">
    <name type="scientific">Aminobacter aminovorans</name>
    <name type="common">Chelatobacter heintzii</name>
    <dbReference type="NCBI Taxonomy" id="83263"/>
    <lineage>
        <taxon>Bacteria</taxon>
        <taxon>Pseudomonadati</taxon>
        <taxon>Pseudomonadota</taxon>
        <taxon>Alphaproteobacteria</taxon>
        <taxon>Hyphomicrobiales</taxon>
        <taxon>Phyllobacteriaceae</taxon>
        <taxon>Aminobacter</taxon>
    </lineage>
</organism>
<evidence type="ECO:0000256" key="2">
    <source>
        <dbReference type="ARBA" id="ARBA00022679"/>
    </source>
</evidence>
<evidence type="ECO:0000256" key="4">
    <source>
        <dbReference type="ARBA" id="ARBA00023315"/>
    </source>
</evidence>
<evidence type="ECO:0000313" key="7">
    <source>
        <dbReference type="Proteomes" id="UP000254701"/>
    </source>
</evidence>
<dbReference type="GO" id="GO:0008925">
    <property type="term" value="F:maltose O-acetyltransferase activity"/>
    <property type="evidence" value="ECO:0007669"/>
    <property type="project" value="UniProtKB-EC"/>
</dbReference>
<dbReference type="GO" id="GO:0005829">
    <property type="term" value="C:cytosol"/>
    <property type="evidence" value="ECO:0007669"/>
    <property type="project" value="TreeGrafter"/>
</dbReference>
<dbReference type="Gene3D" id="2.160.10.10">
    <property type="entry name" value="Hexapeptide repeat proteins"/>
    <property type="match status" value="1"/>
</dbReference>
<accession>A0A380WJ87</accession>
<keyword evidence="4 6" id="KW-0012">Acyltransferase</keyword>
<dbReference type="OrthoDB" id="9815592at2"/>
<dbReference type="RefSeq" id="WP_115731095.1">
    <property type="nucleotide sequence ID" value="NZ_BAAAVY010000019.1"/>
</dbReference>
<dbReference type="InterPro" id="IPR011004">
    <property type="entry name" value="Trimer_LpxA-like_sf"/>
</dbReference>
<keyword evidence="3" id="KW-0677">Repeat</keyword>
<gene>
    <name evidence="6" type="primary">maa</name>
    <name evidence="6" type="ORF">NCTC10684_02048</name>
</gene>
<dbReference type="PANTHER" id="PTHR23416">
    <property type="entry name" value="SIALIC ACID SYNTHASE-RELATED"/>
    <property type="match status" value="1"/>
</dbReference>
<sequence length="184" mass="19024">MAQSEREKMAAGAWYNCVDAELDALRAAAAEAVFQHRSLPPVERGDIAPRLRTLLGSAGEGARIEAPFHCAYGFNIHLGEGVFLNAGCTILDTAPVKIGEGTMFGPGVQVYCPEHHRDAALRRAGLEIGRPVTIGRNVWIGGSAILLGGIEIGDDAIVGAGSVVTKSVAAGATVVGNPARPISG</sequence>
<dbReference type="InterPro" id="IPR024688">
    <property type="entry name" value="Mac_dom"/>
</dbReference>
<dbReference type="EMBL" id="UFSM01000001">
    <property type="protein sequence ID" value="SUU88818.1"/>
    <property type="molecule type" value="Genomic_DNA"/>
</dbReference>
<evidence type="ECO:0000259" key="5">
    <source>
        <dbReference type="SMART" id="SM01266"/>
    </source>
</evidence>
<dbReference type="SUPFAM" id="SSF51161">
    <property type="entry name" value="Trimeric LpxA-like enzymes"/>
    <property type="match status" value="1"/>
</dbReference>
<keyword evidence="2 6" id="KW-0808">Transferase</keyword>
<dbReference type="InterPro" id="IPR001451">
    <property type="entry name" value="Hexapep"/>
</dbReference>